<dbReference type="InterPro" id="IPR045249">
    <property type="entry name" value="HARBI1-like"/>
</dbReference>
<evidence type="ECO:0000313" key="12">
    <source>
        <dbReference type="RefSeq" id="XP_030042759.1"/>
    </source>
</evidence>
<evidence type="ECO:0000256" key="7">
    <source>
        <dbReference type="ARBA" id="ARBA00023242"/>
    </source>
</evidence>
<evidence type="ECO:0000256" key="4">
    <source>
        <dbReference type="ARBA" id="ARBA00022722"/>
    </source>
</evidence>
<dbReference type="AlphaFoldDB" id="A0A6P7WWY1"/>
<evidence type="ECO:0000313" key="11">
    <source>
        <dbReference type="Proteomes" id="UP000515156"/>
    </source>
</evidence>
<keyword evidence="4" id="KW-0540">Nuclease</keyword>
<feature type="domain" description="DUF8040" evidence="10">
    <location>
        <begin position="104"/>
        <end position="182"/>
    </location>
</feature>
<evidence type="ECO:0000256" key="1">
    <source>
        <dbReference type="ARBA" id="ARBA00001968"/>
    </source>
</evidence>
<feature type="region of interest" description="Disordered" evidence="8">
    <location>
        <begin position="394"/>
        <end position="425"/>
    </location>
</feature>
<dbReference type="Proteomes" id="UP000515156">
    <property type="component" value="Chromosome 14"/>
</dbReference>
<dbReference type="GO" id="GO:0004518">
    <property type="term" value="F:nuclease activity"/>
    <property type="evidence" value="ECO:0007669"/>
    <property type="project" value="UniProtKB-KW"/>
</dbReference>
<dbReference type="PANTHER" id="PTHR22930:SF236">
    <property type="entry name" value="PROTEIN ALP1-LIKE-RELATED"/>
    <property type="match status" value="1"/>
</dbReference>
<evidence type="ECO:0000256" key="5">
    <source>
        <dbReference type="ARBA" id="ARBA00022723"/>
    </source>
</evidence>
<gene>
    <name evidence="12 13" type="primary">LOC115457480</name>
</gene>
<keyword evidence="6" id="KW-0378">Hydrolase</keyword>
<feature type="compositionally biased region" description="Basic and acidic residues" evidence="8">
    <location>
        <begin position="415"/>
        <end position="425"/>
    </location>
</feature>
<dbReference type="Pfam" id="PF26138">
    <property type="entry name" value="DUF8040"/>
    <property type="match status" value="1"/>
</dbReference>
<evidence type="ECO:0000259" key="9">
    <source>
        <dbReference type="Pfam" id="PF13359"/>
    </source>
</evidence>
<keyword evidence="11" id="KW-1185">Reference proteome</keyword>
<keyword evidence="7" id="KW-0539">Nucleus</keyword>
<dbReference type="GeneID" id="115457480"/>
<comment type="cofactor">
    <cofactor evidence="1">
        <name>a divalent metal cation</name>
        <dbReference type="ChEBI" id="CHEBI:60240"/>
    </cofactor>
</comment>
<protein>
    <submittedName>
        <fullName evidence="12 13">Protein ANTAGONIST OF LIKE HETEROCHROMATIN PROTEIN 1-like</fullName>
    </submittedName>
</protein>
<dbReference type="OrthoDB" id="1912480at2759"/>
<dbReference type="Pfam" id="PF13359">
    <property type="entry name" value="DDE_Tnp_4"/>
    <property type="match status" value="1"/>
</dbReference>
<keyword evidence="5" id="KW-0479">Metal-binding</keyword>
<evidence type="ECO:0000256" key="8">
    <source>
        <dbReference type="SAM" id="MobiDB-lite"/>
    </source>
</evidence>
<evidence type="ECO:0000256" key="2">
    <source>
        <dbReference type="ARBA" id="ARBA00004123"/>
    </source>
</evidence>
<dbReference type="InterPro" id="IPR058353">
    <property type="entry name" value="DUF8040"/>
</dbReference>
<dbReference type="KEGG" id="muo:115457480"/>
<feature type="domain" description="DDE Tnp4" evidence="9">
    <location>
        <begin position="220"/>
        <end position="381"/>
    </location>
</feature>
<proteinExistence type="inferred from homology"/>
<dbReference type="GO" id="GO:0016787">
    <property type="term" value="F:hydrolase activity"/>
    <property type="evidence" value="ECO:0007669"/>
    <property type="project" value="UniProtKB-KW"/>
</dbReference>
<dbReference type="GO" id="GO:0046872">
    <property type="term" value="F:metal ion binding"/>
    <property type="evidence" value="ECO:0007669"/>
    <property type="project" value="UniProtKB-KW"/>
</dbReference>
<evidence type="ECO:0000256" key="3">
    <source>
        <dbReference type="ARBA" id="ARBA00006958"/>
    </source>
</evidence>
<evidence type="ECO:0000256" key="6">
    <source>
        <dbReference type="ARBA" id="ARBA00022801"/>
    </source>
</evidence>
<reference evidence="12 13" key="1">
    <citation type="submission" date="2025-04" db="UniProtKB">
        <authorList>
            <consortium name="RefSeq"/>
        </authorList>
    </citation>
    <scope>IDENTIFICATION</scope>
</reference>
<organism evidence="11 13">
    <name type="scientific">Microcaecilia unicolor</name>
    <dbReference type="NCBI Taxonomy" id="1415580"/>
    <lineage>
        <taxon>Eukaryota</taxon>
        <taxon>Metazoa</taxon>
        <taxon>Chordata</taxon>
        <taxon>Craniata</taxon>
        <taxon>Vertebrata</taxon>
        <taxon>Euteleostomi</taxon>
        <taxon>Amphibia</taxon>
        <taxon>Gymnophiona</taxon>
        <taxon>Siphonopidae</taxon>
        <taxon>Microcaecilia</taxon>
    </lineage>
</organism>
<comment type="similarity">
    <text evidence="3">Belongs to the HARBI1 family.</text>
</comment>
<dbReference type="RefSeq" id="XP_030042759.1">
    <property type="nucleotide sequence ID" value="XM_030186899.1"/>
</dbReference>
<dbReference type="InterPro" id="IPR027806">
    <property type="entry name" value="HARBI1_dom"/>
</dbReference>
<dbReference type="RefSeq" id="XP_030042760.1">
    <property type="nucleotide sequence ID" value="XM_030186900.1"/>
</dbReference>
<dbReference type="PANTHER" id="PTHR22930">
    <property type="match status" value="1"/>
</dbReference>
<accession>A0A6P7WWY1</accession>
<dbReference type="GO" id="GO:0005634">
    <property type="term" value="C:nucleus"/>
    <property type="evidence" value="ECO:0007669"/>
    <property type="project" value="UniProtKB-SubCell"/>
</dbReference>
<evidence type="ECO:0000259" key="10">
    <source>
        <dbReference type="Pfam" id="PF26138"/>
    </source>
</evidence>
<sequence>MPGQEEEEDDAVVALSKGAVATCLLYYVRLQRERRRRERDRRQRVQLYCRLKAKQRRQFAALWNSKALSMSDIGAGSCRLWSKARCSSSWDTVTGRAFSNLDWMENFRMGKATFYYLCSRLRLPDQRQGTIMRRAIAVEVRLAMTFWRLGSCCEYRTIERLFGVSRSTICKVIREVCEAVVSILTPTYVRAPDGPALQDALSQFEERYGLPQVAGVVSALHVPIRAPNETTNSYFNAKGWYSVILQAVVDHQFCFWDLNVGCPGKISHARVLANSELYDRASRGVLFPAASKNIAGVDVPIYLLGDSAYPLLPWLMTPFLGVPGVLTSEQHSFNERLATARLLAEVAFTRLKGRWRCLMKHNDMDVAFLPTLIAACCTLHNICELHGDQFNPEWAQRGGSSPEEEDFDQPISEAEEGHPVDSEDKVAAMEIRNVISLTLQN</sequence>
<evidence type="ECO:0000313" key="13">
    <source>
        <dbReference type="RefSeq" id="XP_030042760.1"/>
    </source>
</evidence>
<name>A0A6P7WWY1_9AMPH</name>
<comment type="subcellular location">
    <subcellularLocation>
        <location evidence="2">Nucleus</location>
    </subcellularLocation>
</comment>